<dbReference type="AlphaFoldDB" id="A0A6J4NCN2"/>
<comment type="similarity">
    <text evidence="2 8">Belongs to the Fmt family.</text>
</comment>
<evidence type="ECO:0000259" key="10">
    <source>
        <dbReference type="Pfam" id="PF02911"/>
    </source>
</evidence>
<dbReference type="EC" id="2.1.2.9" evidence="3 8"/>
<evidence type="ECO:0000256" key="2">
    <source>
        <dbReference type="ARBA" id="ARBA00010699"/>
    </source>
</evidence>
<dbReference type="InterPro" id="IPR005794">
    <property type="entry name" value="Fmt"/>
</dbReference>
<evidence type="ECO:0000259" key="9">
    <source>
        <dbReference type="Pfam" id="PF00551"/>
    </source>
</evidence>
<organism evidence="11">
    <name type="scientific">uncultured Pyrinomonadaceae bacterium</name>
    <dbReference type="NCBI Taxonomy" id="2283094"/>
    <lineage>
        <taxon>Bacteria</taxon>
        <taxon>Pseudomonadati</taxon>
        <taxon>Acidobacteriota</taxon>
        <taxon>Blastocatellia</taxon>
        <taxon>Blastocatellales</taxon>
        <taxon>Pyrinomonadaceae</taxon>
        <taxon>environmental samples</taxon>
    </lineage>
</organism>
<dbReference type="PANTHER" id="PTHR11138:SF5">
    <property type="entry name" value="METHIONYL-TRNA FORMYLTRANSFERASE, MITOCHONDRIAL"/>
    <property type="match status" value="1"/>
</dbReference>
<dbReference type="SUPFAM" id="SSF53328">
    <property type="entry name" value="Formyltransferase"/>
    <property type="match status" value="1"/>
</dbReference>
<dbReference type="HAMAP" id="MF_00182">
    <property type="entry name" value="Formyl_trans"/>
    <property type="match status" value="1"/>
</dbReference>
<accession>A0A6J4NCN2</accession>
<dbReference type="CDD" id="cd08646">
    <property type="entry name" value="FMT_core_Met-tRNA-FMT_N"/>
    <property type="match status" value="1"/>
</dbReference>
<dbReference type="PROSITE" id="PS00373">
    <property type="entry name" value="GART"/>
    <property type="match status" value="1"/>
</dbReference>
<evidence type="ECO:0000256" key="6">
    <source>
        <dbReference type="ARBA" id="ARBA00022917"/>
    </source>
</evidence>
<dbReference type="InterPro" id="IPR036477">
    <property type="entry name" value="Formyl_transf_N_sf"/>
</dbReference>
<dbReference type="CDD" id="cd08704">
    <property type="entry name" value="Met_tRNA_FMT_C"/>
    <property type="match status" value="1"/>
</dbReference>
<keyword evidence="6 8" id="KW-0648">Protein biosynthesis</keyword>
<sequence length="310" mass="33920">MKIVFMGTPNAAVPALERILQDKHEVVAVWTQPDKPAGRGNKLTASPIKEFALQNNLIIHQPTKIKTAESLELFRSHAADVAVVVAYGRILPETFLQAFPRGAINVHFSLLPKYRGAAPVNWAIVNGEGKTGVTTMQMDAGLDTGGILLQREISIGADENAIELMGRLSTLGADLLSETLAMFDELVAQPQDEALATFAPIMKKEDGAIDWNLPAKEISNRVRGFQPFPTSHTKLQDKKLTVWKSQELQISDLGFQTVGEVLEAKGDKLFIGCGNQTVLQIDELQLEGKRRMTPRDFLNGVKISVGEKLG</sequence>
<dbReference type="InterPro" id="IPR001555">
    <property type="entry name" value="GART_AS"/>
</dbReference>
<dbReference type="GO" id="GO:0005829">
    <property type="term" value="C:cytosol"/>
    <property type="evidence" value="ECO:0007669"/>
    <property type="project" value="TreeGrafter"/>
</dbReference>
<evidence type="ECO:0000256" key="1">
    <source>
        <dbReference type="ARBA" id="ARBA00002606"/>
    </source>
</evidence>
<evidence type="ECO:0000256" key="7">
    <source>
        <dbReference type="ARBA" id="ARBA00048558"/>
    </source>
</evidence>
<dbReference type="InterPro" id="IPR041711">
    <property type="entry name" value="Met-tRNA-FMT_N"/>
</dbReference>
<dbReference type="SUPFAM" id="SSF50486">
    <property type="entry name" value="FMT C-terminal domain-like"/>
    <property type="match status" value="1"/>
</dbReference>
<evidence type="ECO:0000313" key="11">
    <source>
        <dbReference type="EMBL" id="CAA9382218.1"/>
    </source>
</evidence>
<feature type="binding site" evidence="8">
    <location>
        <begin position="109"/>
        <end position="112"/>
    </location>
    <ligand>
        <name>(6S)-5,6,7,8-tetrahydrofolate</name>
        <dbReference type="ChEBI" id="CHEBI:57453"/>
    </ligand>
</feature>
<feature type="domain" description="Formyl transferase C-terminal" evidence="10">
    <location>
        <begin position="202"/>
        <end position="301"/>
    </location>
</feature>
<evidence type="ECO:0000256" key="8">
    <source>
        <dbReference type="HAMAP-Rule" id="MF_00182"/>
    </source>
</evidence>
<evidence type="ECO:0000256" key="3">
    <source>
        <dbReference type="ARBA" id="ARBA00012261"/>
    </source>
</evidence>
<comment type="function">
    <text evidence="1 8">Attaches a formyl group to the free amino group of methionyl-tRNA(fMet). The formyl group appears to play a dual role in the initiator identity of N-formylmethionyl-tRNA by promoting its recognition by IF2 and preventing the misappropriation of this tRNA by the elongation apparatus.</text>
</comment>
<feature type="domain" description="Formyl transferase N-terminal" evidence="9">
    <location>
        <begin position="1"/>
        <end position="179"/>
    </location>
</feature>
<dbReference type="InterPro" id="IPR037022">
    <property type="entry name" value="Formyl_trans_C_sf"/>
</dbReference>
<comment type="catalytic activity">
    <reaction evidence="7 8">
        <text>L-methionyl-tRNA(fMet) + (6R)-10-formyltetrahydrofolate = N-formyl-L-methionyl-tRNA(fMet) + (6S)-5,6,7,8-tetrahydrofolate + H(+)</text>
        <dbReference type="Rhea" id="RHEA:24380"/>
        <dbReference type="Rhea" id="RHEA-COMP:9952"/>
        <dbReference type="Rhea" id="RHEA-COMP:9953"/>
        <dbReference type="ChEBI" id="CHEBI:15378"/>
        <dbReference type="ChEBI" id="CHEBI:57453"/>
        <dbReference type="ChEBI" id="CHEBI:78530"/>
        <dbReference type="ChEBI" id="CHEBI:78844"/>
        <dbReference type="ChEBI" id="CHEBI:195366"/>
        <dbReference type="EC" id="2.1.2.9"/>
    </reaction>
</comment>
<reference evidence="11" key="1">
    <citation type="submission" date="2020-02" db="EMBL/GenBank/DDBJ databases">
        <authorList>
            <person name="Meier V. D."/>
        </authorList>
    </citation>
    <scope>NUCLEOTIDE SEQUENCE</scope>
    <source>
        <strain evidence="11">AVDCRST_MAG74</strain>
    </source>
</reference>
<dbReference type="GO" id="GO:0004479">
    <property type="term" value="F:methionyl-tRNA formyltransferase activity"/>
    <property type="evidence" value="ECO:0007669"/>
    <property type="project" value="UniProtKB-UniRule"/>
</dbReference>
<dbReference type="InterPro" id="IPR005793">
    <property type="entry name" value="Formyl_trans_C"/>
</dbReference>
<dbReference type="InterPro" id="IPR002376">
    <property type="entry name" value="Formyl_transf_N"/>
</dbReference>
<evidence type="ECO:0000256" key="5">
    <source>
        <dbReference type="ARBA" id="ARBA00022679"/>
    </source>
</evidence>
<dbReference type="Gene3D" id="3.40.50.170">
    <property type="entry name" value="Formyl transferase, N-terminal domain"/>
    <property type="match status" value="1"/>
</dbReference>
<keyword evidence="5 8" id="KW-0808">Transferase</keyword>
<proteinExistence type="inferred from homology"/>
<protein>
    <recommendedName>
        <fullName evidence="4 8">Methionyl-tRNA formyltransferase</fullName>
        <ecNumber evidence="3 8">2.1.2.9</ecNumber>
    </recommendedName>
</protein>
<dbReference type="NCBIfam" id="TIGR00460">
    <property type="entry name" value="fmt"/>
    <property type="match status" value="1"/>
</dbReference>
<dbReference type="Gene3D" id="3.10.25.10">
    <property type="entry name" value="Formyl transferase, C-terminal domain"/>
    <property type="match status" value="1"/>
</dbReference>
<dbReference type="Pfam" id="PF02911">
    <property type="entry name" value="Formyl_trans_C"/>
    <property type="match status" value="1"/>
</dbReference>
<dbReference type="PANTHER" id="PTHR11138">
    <property type="entry name" value="METHIONYL-TRNA FORMYLTRANSFERASE"/>
    <property type="match status" value="1"/>
</dbReference>
<name>A0A6J4NCN2_9BACT</name>
<dbReference type="Pfam" id="PF00551">
    <property type="entry name" value="Formyl_trans_N"/>
    <property type="match status" value="1"/>
</dbReference>
<gene>
    <name evidence="8" type="primary">fmt</name>
    <name evidence="11" type="ORF">AVDCRST_MAG74-607</name>
</gene>
<dbReference type="EMBL" id="CADCUR010000033">
    <property type="protein sequence ID" value="CAA9382218.1"/>
    <property type="molecule type" value="Genomic_DNA"/>
</dbReference>
<dbReference type="InterPro" id="IPR044135">
    <property type="entry name" value="Met-tRNA-FMT_C"/>
</dbReference>
<evidence type="ECO:0000256" key="4">
    <source>
        <dbReference type="ARBA" id="ARBA00016014"/>
    </source>
</evidence>
<dbReference type="InterPro" id="IPR011034">
    <property type="entry name" value="Formyl_transferase-like_C_sf"/>
</dbReference>